<proteinExistence type="predicted"/>
<evidence type="ECO:0008006" key="3">
    <source>
        <dbReference type="Google" id="ProtNLM"/>
    </source>
</evidence>
<dbReference type="EMBL" id="SRMN01000001">
    <property type="protein sequence ID" value="TGH28157.1"/>
    <property type="molecule type" value="Genomic_DNA"/>
</dbReference>
<sequence>MSPDDLASFLLAQQIDQQLDAGDLQRAISHATSQAASLLPPSLLAPPLSHVVAQGLRLLAAAHVFCGSDDSPEQVPVPLMVMAFFRLAQQQQR</sequence>
<gene>
    <name evidence="1" type="ORF">ERJ68_00115</name>
</gene>
<organism evidence="1 2">
    <name type="scientific">Aphanocapsa feldmannii 277cI</name>
    <dbReference type="NCBI Taxonomy" id="2507554"/>
    <lineage>
        <taxon>Bacteria</taxon>
        <taxon>Bacillati</taxon>
        <taxon>Cyanobacteriota</taxon>
        <taxon>Cyanophyceae</taxon>
        <taxon>Oscillatoriophycideae</taxon>
        <taxon>Chroococcales</taxon>
        <taxon>Microcystaceae</taxon>
        <taxon>Aphanocapsa</taxon>
    </lineage>
</organism>
<dbReference type="AlphaFoldDB" id="A0A524RVY9"/>
<evidence type="ECO:0000313" key="2">
    <source>
        <dbReference type="Proteomes" id="UP000315454"/>
    </source>
</evidence>
<reference evidence="1 2" key="1">
    <citation type="journal article" date="2019" name="mSystems">
        <title>Life at home and on the roam: Genomic adaptions reflect the dual lifestyle of an intracellular, facultative symbiont.</title>
        <authorList>
            <person name="Burgsdorf I."/>
        </authorList>
    </citation>
    <scope>NUCLEOTIDE SEQUENCE [LARGE SCALE GENOMIC DNA]</scope>
    <source>
        <strain evidence="1">277cI</strain>
    </source>
</reference>
<comment type="caution">
    <text evidence="1">The sequence shown here is derived from an EMBL/GenBank/DDBJ whole genome shotgun (WGS) entry which is preliminary data.</text>
</comment>
<dbReference type="Proteomes" id="UP000315454">
    <property type="component" value="Unassembled WGS sequence"/>
</dbReference>
<protein>
    <recommendedName>
        <fullName evidence="3">Phage gp6-like head-tail connector protein</fullName>
    </recommendedName>
</protein>
<accession>A0A524RVY9</accession>
<name>A0A524RVY9_9CHRO</name>
<evidence type="ECO:0000313" key="1">
    <source>
        <dbReference type="EMBL" id="TGH28157.1"/>
    </source>
</evidence>